<gene>
    <name evidence="2" type="ORF">EYC79_08520</name>
</gene>
<evidence type="ECO:0000313" key="2">
    <source>
        <dbReference type="EMBL" id="TBN14111.1"/>
    </source>
</evidence>
<evidence type="ECO:0000256" key="1">
    <source>
        <dbReference type="SAM" id="MobiDB-lite"/>
    </source>
</evidence>
<dbReference type="GeneID" id="301041225"/>
<dbReference type="Proteomes" id="UP000294239">
    <property type="component" value="Unassembled WGS sequence"/>
</dbReference>
<organism evidence="2 3">
    <name type="scientific">Agrobacterium cavarae</name>
    <dbReference type="NCBI Taxonomy" id="2528239"/>
    <lineage>
        <taxon>Bacteria</taxon>
        <taxon>Pseudomonadati</taxon>
        <taxon>Pseudomonadota</taxon>
        <taxon>Alphaproteobacteria</taxon>
        <taxon>Hyphomicrobiales</taxon>
        <taxon>Rhizobiaceae</taxon>
        <taxon>Rhizobium/Agrobacterium group</taxon>
        <taxon>Agrobacterium</taxon>
    </lineage>
</organism>
<accession>A0ABY1Y9W1</accession>
<protein>
    <submittedName>
        <fullName evidence="2">Uncharacterized protein</fullName>
    </submittedName>
</protein>
<reference evidence="2 3" key="1">
    <citation type="submission" date="2019-02" db="EMBL/GenBank/DDBJ databases">
        <title>Current taxonomic status of genus Agrobacterium and description of Agrobacterium cavarae sp. nov. isolated from maize roots.</title>
        <authorList>
            <person name="Flores-Felix J.D."/>
            <person name="Menendez E."/>
            <person name="Ramirez-Bahena M.H."/>
            <person name="Garcia-Fraile P."/>
            <person name="Velazquez E."/>
        </authorList>
    </citation>
    <scope>NUCLEOTIDE SEQUENCE [LARGE SCALE GENOMIC DNA]</scope>
    <source>
        <strain evidence="2 3">RZME10</strain>
    </source>
</reference>
<keyword evidence="3" id="KW-1185">Reference proteome</keyword>
<dbReference type="EMBL" id="SISF01000027">
    <property type="protein sequence ID" value="TBN14111.1"/>
    <property type="molecule type" value="Genomic_DNA"/>
</dbReference>
<feature type="region of interest" description="Disordered" evidence="1">
    <location>
        <begin position="61"/>
        <end position="83"/>
    </location>
</feature>
<dbReference type="RefSeq" id="WP_113265662.1">
    <property type="nucleotide sequence ID" value="NZ_DAMCJR010000011.1"/>
</dbReference>
<name>A0ABY1Y9W1_9HYPH</name>
<evidence type="ECO:0000313" key="3">
    <source>
        <dbReference type="Proteomes" id="UP000294239"/>
    </source>
</evidence>
<comment type="caution">
    <text evidence="2">The sequence shown here is derived from an EMBL/GenBank/DDBJ whole genome shotgun (WGS) entry which is preliminary data.</text>
</comment>
<proteinExistence type="predicted"/>
<sequence>MALDAHEKDTDQDGDIAPELVSIARLVTYARNSAKDLDLEFSTYCLDLALGSLVEEIRKRGVDKTEASDEGEYTASVISGASH</sequence>